<evidence type="ECO:0008006" key="3">
    <source>
        <dbReference type="Google" id="ProtNLM"/>
    </source>
</evidence>
<name>A0A9D5KBD4_UNCW3</name>
<evidence type="ECO:0000313" key="2">
    <source>
        <dbReference type="Proteomes" id="UP000630660"/>
    </source>
</evidence>
<dbReference type="EMBL" id="WJKJ01000176">
    <property type="protein sequence ID" value="MBD3364656.1"/>
    <property type="molecule type" value="Genomic_DNA"/>
</dbReference>
<reference evidence="1" key="1">
    <citation type="submission" date="2019-11" db="EMBL/GenBank/DDBJ databases">
        <title>Microbial mats filling the niche in hypersaline microbial mats.</title>
        <authorList>
            <person name="Wong H.L."/>
            <person name="Macleod F.I."/>
            <person name="White R.A. III"/>
            <person name="Burns B.P."/>
        </authorList>
    </citation>
    <scope>NUCLEOTIDE SEQUENCE</scope>
    <source>
        <strain evidence="1">Bin_327</strain>
    </source>
</reference>
<evidence type="ECO:0000313" key="1">
    <source>
        <dbReference type="EMBL" id="MBD3364656.1"/>
    </source>
</evidence>
<proteinExistence type="predicted"/>
<dbReference type="Proteomes" id="UP000630660">
    <property type="component" value="Unassembled WGS sequence"/>
</dbReference>
<dbReference type="PROSITE" id="PS51257">
    <property type="entry name" value="PROKAR_LIPOPROTEIN"/>
    <property type="match status" value="1"/>
</dbReference>
<comment type="caution">
    <text evidence="1">The sequence shown here is derived from an EMBL/GenBank/DDBJ whole genome shotgun (WGS) entry which is preliminary data.</text>
</comment>
<dbReference type="InterPro" id="IPR013783">
    <property type="entry name" value="Ig-like_fold"/>
</dbReference>
<gene>
    <name evidence="1" type="ORF">GF359_05525</name>
</gene>
<accession>A0A9D5KBD4</accession>
<dbReference type="Gene3D" id="2.60.40.10">
    <property type="entry name" value="Immunoglobulins"/>
    <property type="match status" value="2"/>
</dbReference>
<organism evidence="1 2">
    <name type="scientific">candidate division WOR-3 bacterium</name>
    <dbReference type="NCBI Taxonomy" id="2052148"/>
    <lineage>
        <taxon>Bacteria</taxon>
        <taxon>Bacteria division WOR-3</taxon>
    </lineage>
</organism>
<protein>
    <recommendedName>
        <fullName evidence="3">Fibronectin type-III domain-containing protein</fullName>
    </recommendedName>
</protein>
<sequence length="371" mass="42858">MNRLVIGLLCTIMGVVLISCEMIPEAPQLYRPLDGAQVTHPTFIWESTGEEYELHLSQDPTFATIADTWSKINDTTFTPPDTLDTGTYYWRVRCRGTDWSEWSDVSSFVVSVGASELRLLSPPDADTIKTPTLFWSSTNANETYNLIIYQGQPEANQLILDTVITDTFFEITDSLDPVTYHWKIAAADTQTDYNRFVTYTLDESYFPAGPGYVWEYRCCYCYRPSEESGEPSVTDTTYYSIKVSEFIGYGDSIVVKMVQEDEYGEQEIYGFFRYKNDSVNGIPLFPKDGDTLDLYPDWLHQIVERISDSSVKWGYVDWFDTWNYKYEHCYRTAAVGLTRYSHGYGWKSQVAPHRDWLNSWKDDLIDFSKSE</sequence>
<dbReference type="AlphaFoldDB" id="A0A9D5KBD4"/>